<gene>
    <name evidence="1" type="ORF">BD289DRAFT_156827</name>
</gene>
<dbReference type="Proteomes" id="UP000241462">
    <property type="component" value="Unassembled WGS sequence"/>
</dbReference>
<evidence type="ECO:0000313" key="2">
    <source>
        <dbReference type="Proteomes" id="UP000241462"/>
    </source>
</evidence>
<accession>A0A2T3AMK1</accession>
<keyword evidence="2" id="KW-1185">Reference proteome</keyword>
<reference evidence="1 2" key="1">
    <citation type="journal article" date="2018" name="Mycol. Prog.">
        <title>Coniella lustricola, a new species from submerged detritus.</title>
        <authorList>
            <person name="Raudabaugh D.B."/>
            <person name="Iturriaga T."/>
            <person name="Carver A."/>
            <person name="Mondo S."/>
            <person name="Pangilinan J."/>
            <person name="Lipzen A."/>
            <person name="He G."/>
            <person name="Amirebrahimi M."/>
            <person name="Grigoriev I.V."/>
            <person name="Miller A.N."/>
        </authorList>
    </citation>
    <scope>NUCLEOTIDE SEQUENCE [LARGE SCALE GENOMIC DNA]</scope>
    <source>
        <strain evidence="1 2">B22-T-1</strain>
    </source>
</reference>
<evidence type="ECO:0000313" key="1">
    <source>
        <dbReference type="EMBL" id="PSS03642.1"/>
    </source>
</evidence>
<dbReference type="InParanoid" id="A0A2T3AMK1"/>
<dbReference type="EMBL" id="KZ678374">
    <property type="protein sequence ID" value="PSS03642.1"/>
    <property type="molecule type" value="Genomic_DNA"/>
</dbReference>
<organism evidence="1 2">
    <name type="scientific">Coniella lustricola</name>
    <dbReference type="NCBI Taxonomy" id="2025994"/>
    <lineage>
        <taxon>Eukaryota</taxon>
        <taxon>Fungi</taxon>
        <taxon>Dikarya</taxon>
        <taxon>Ascomycota</taxon>
        <taxon>Pezizomycotina</taxon>
        <taxon>Sordariomycetes</taxon>
        <taxon>Sordariomycetidae</taxon>
        <taxon>Diaporthales</taxon>
        <taxon>Schizoparmaceae</taxon>
        <taxon>Coniella</taxon>
    </lineage>
</organism>
<protein>
    <submittedName>
        <fullName evidence="1">Uncharacterized protein</fullName>
    </submittedName>
</protein>
<dbReference type="AlphaFoldDB" id="A0A2T3AMK1"/>
<proteinExistence type="predicted"/>
<name>A0A2T3AMK1_9PEZI</name>
<sequence>MFFANESVITRGLPQAADVSADGGVTDTLPRAAQVRVASGFDSRRTLHENARPFYEVVSVAWPCDPQWGLQSFTLAGPIPPRYKIIIAFLGCSISFGTFPAMQHTSRNGFLNGIPTDAVDIKCSTKRVELLLQTGEKFKTLTAEILRRVQTIEASRMLLLPTCSDCQLLLTKRVDASGACTVTKVAEKCVKSRTIVHDVWVLP</sequence>